<dbReference type="InterPro" id="IPR020811">
    <property type="entry name" value="Enolase_N"/>
</dbReference>
<dbReference type="GO" id="GO:0000287">
    <property type="term" value="F:magnesium ion binding"/>
    <property type="evidence" value="ECO:0007669"/>
    <property type="project" value="InterPro"/>
</dbReference>
<proteinExistence type="predicted"/>
<keyword evidence="5" id="KW-1185">Reference proteome</keyword>
<dbReference type="Gene3D" id="3.30.390.10">
    <property type="entry name" value="Enolase-like, N-terminal domain"/>
    <property type="match status" value="1"/>
</dbReference>
<evidence type="ECO:0000256" key="1">
    <source>
        <dbReference type="ARBA" id="ARBA00017068"/>
    </source>
</evidence>
<gene>
    <name evidence="4" type="ORF">U0070_014761</name>
</gene>
<evidence type="ECO:0000313" key="5">
    <source>
        <dbReference type="Proteomes" id="UP001488838"/>
    </source>
</evidence>
<keyword evidence="2" id="KW-0460">Magnesium</keyword>
<accession>A0AAW0IDA6</accession>
<name>A0AAW0IDA6_MYOGA</name>
<dbReference type="Pfam" id="PF03952">
    <property type="entry name" value="Enolase_N"/>
    <property type="match status" value="1"/>
</dbReference>
<dbReference type="SUPFAM" id="SSF54826">
    <property type="entry name" value="Enolase N-terminal domain-like"/>
    <property type="match status" value="1"/>
</dbReference>
<dbReference type="Proteomes" id="UP001488838">
    <property type="component" value="Unassembled WGS sequence"/>
</dbReference>
<dbReference type="GO" id="GO:0000015">
    <property type="term" value="C:phosphopyruvate hydratase complex"/>
    <property type="evidence" value="ECO:0007669"/>
    <property type="project" value="InterPro"/>
</dbReference>
<sequence>MIEMDGTENKSKFGTDAILGGSLADHEAGAAEKGVPLHCHINYSTGNPEVIQLIPPFNVINGGLCAVNKLA</sequence>
<feature type="domain" description="Enolase N-terminal" evidence="3">
    <location>
        <begin position="1"/>
        <end position="41"/>
    </location>
</feature>
<evidence type="ECO:0000259" key="3">
    <source>
        <dbReference type="Pfam" id="PF03952"/>
    </source>
</evidence>
<evidence type="ECO:0000313" key="4">
    <source>
        <dbReference type="EMBL" id="KAK7812170.1"/>
    </source>
</evidence>
<dbReference type="PANTHER" id="PTHR11902">
    <property type="entry name" value="ENOLASE"/>
    <property type="match status" value="1"/>
</dbReference>
<dbReference type="GO" id="GO:0006096">
    <property type="term" value="P:glycolytic process"/>
    <property type="evidence" value="ECO:0007669"/>
    <property type="project" value="InterPro"/>
</dbReference>
<dbReference type="EMBL" id="JBBHLL010000157">
    <property type="protein sequence ID" value="KAK7812170.1"/>
    <property type="molecule type" value="Genomic_DNA"/>
</dbReference>
<protein>
    <recommendedName>
        <fullName evidence="1">Enolase</fullName>
    </recommendedName>
</protein>
<dbReference type="GO" id="GO:0004634">
    <property type="term" value="F:phosphopyruvate hydratase activity"/>
    <property type="evidence" value="ECO:0007669"/>
    <property type="project" value="InterPro"/>
</dbReference>
<dbReference type="InterPro" id="IPR000941">
    <property type="entry name" value="Enolase"/>
</dbReference>
<dbReference type="InterPro" id="IPR029017">
    <property type="entry name" value="Enolase-like_N"/>
</dbReference>
<comment type="caution">
    <text evidence="4">The sequence shown here is derived from an EMBL/GenBank/DDBJ whole genome shotgun (WGS) entry which is preliminary data.</text>
</comment>
<dbReference type="PANTHER" id="PTHR11902:SF1">
    <property type="entry name" value="ENOLASE"/>
    <property type="match status" value="1"/>
</dbReference>
<dbReference type="AlphaFoldDB" id="A0AAW0IDA6"/>
<reference evidence="4 5" key="1">
    <citation type="journal article" date="2023" name="bioRxiv">
        <title>Conserved and derived expression patterns and positive selection on dental genes reveal complex evolutionary context of ever-growing rodent molars.</title>
        <authorList>
            <person name="Calamari Z.T."/>
            <person name="Song A."/>
            <person name="Cohen E."/>
            <person name="Akter M."/>
            <person name="Roy R.D."/>
            <person name="Hallikas O."/>
            <person name="Christensen M.M."/>
            <person name="Li P."/>
            <person name="Marangoni P."/>
            <person name="Jernvall J."/>
            <person name="Klein O.D."/>
        </authorList>
    </citation>
    <scope>NUCLEOTIDE SEQUENCE [LARGE SCALE GENOMIC DNA]</scope>
    <source>
        <strain evidence="4">V071</strain>
    </source>
</reference>
<evidence type="ECO:0000256" key="2">
    <source>
        <dbReference type="ARBA" id="ARBA00022842"/>
    </source>
</evidence>
<organism evidence="4 5">
    <name type="scientific">Myodes glareolus</name>
    <name type="common">Bank vole</name>
    <name type="synonym">Clethrionomys glareolus</name>
    <dbReference type="NCBI Taxonomy" id="447135"/>
    <lineage>
        <taxon>Eukaryota</taxon>
        <taxon>Metazoa</taxon>
        <taxon>Chordata</taxon>
        <taxon>Craniata</taxon>
        <taxon>Vertebrata</taxon>
        <taxon>Euteleostomi</taxon>
        <taxon>Mammalia</taxon>
        <taxon>Eutheria</taxon>
        <taxon>Euarchontoglires</taxon>
        <taxon>Glires</taxon>
        <taxon>Rodentia</taxon>
        <taxon>Myomorpha</taxon>
        <taxon>Muroidea</taxon>
        <taxon>Cricetidae</taxon>
        <taxon>Arvicolinae</taxon>
        <taxon>Myodes</taxon>
    </lineage>
</organism>